<feature type="compositionally biased region" description="Basic and acidic residues" evidence="8">
    <location>
        <begin position="541"/>
        <end position="557"/>
    </location>
</feature>
<dbReference type="GeneID" id="39749085"/>
<dbReference type="PANTHER" id="PTHR13454:SF11">
    <property type="entry name" value="PROTEIN MCM10 HOMOLOG"/>
    <property type="match status" value="1"/>
</dbReference>
<evidence type="ECO:0000256" key="5">
    <source>
        <dbReference type="ARBA" id="ARBA00022771"/>
    </source>
</evidence>
<evidence type="ECO:0000313" key="12">
    <source>
        <dbReference type="Proteomes" id="UP000195521"/>
    </source>
</evidence>
<dbReference type="GO" id="GO:0008270">
    <property type="term" value="F:zinc ion binding"/>
    <property type="evidence" value="ECO:0007669"/>
    <property type="project" value="UniProtKB-KW"/>
</dbReference>
<dbReference type="GO" id="GO:0006270">
    <property type="term" value="P:DNA replication initiation"/>
    <property type="evidence" value="ECO:0007669"/>
    <property type="project" value="InterPro"/>
</dbReference>
<comment type="similarity">
    <text evidence="2">Belongs to the MCM10 family.</text>
</comment>
<accession>A0A1Y1JL37</accession>
<feature type="region of interest" description="Disordered" evidence="8">
    <location>
        <begin position="257"/>
        <end position="294"/>
    </location>
</feature>
<dbReference type="AlphaFoldDB" id="A0A1Y1JL37"/>
<feature type="compositionally biased region" description="Low complexity" evidence="8">
    <location>
        <begin position="261"/>
        <end position="272"/>
    </location>
</feature>
<dbReference type="Pfam" id="PF09329">
    <property type="entry name" value="zf-primase"/>
    <property type="match status" value="1"/>
</dbReference>
<keyword evidence="7" id="KW-0539">Nucleus</keyword>
<dbReference type="Pfam" id="PF22379">
    <property type="entry name" value="OB_MCM10"/>
    <property type="match status" value="1"/>
</dbReference>
<feature type="region of interest" description="Disordered" evidence="8">
    <location>
        <begin position="531"/>
        <end position="557"/>
    </location>
</feature>
<comment type="caution">
    <text evidence="11">The sequence shown here is derived from an EMBL/GenBank/DDBJ whole genome shotgun (WGS) entry which is preliminary data.</text>
</comment>
<protein>
    <submittedName>
        <fullName evidence="11">Uncharacterized protein</fullName>
    </submittedName>
</protein>
<evidence type="ECO:0000259" key="9">
    <source>
        <dbReference type="Pfam" id="PF09329"/>
    </source>
</evidence>
<dbReference type="GO" id="GO:0003697">
    <property type="term" value="F:single-stranded DNA binding"/>
    <property type="evidence" value="ECO:0007669"/>
    <property type="project" value="InterPro"/>
</dbReference>
<dbReference type="InterPro" id="IPR012340">
    <property type="entry name" value="NA-bd_OB-fold"/>
</dbReference>
<dbReference type="GO" id="GO:0003688">
    <property type="term" value="F:DNA replication origin binding"/>
    <property type="evidence" value="ECO:0007669"/>
    <property type="project" value="TreeGrafter"/>
</dbReference>
<dbReference type="InterPro" id="IPR015408">
    <property type="entry name" value="Znf_Mcm10/DnaG"/>
</dbReference>
<evidence type="ECO:0000256" key="6">
    <source>
        <dbReference type="ARBA" id="ARBA00022833"/>
    </source>
</evidence>
<keyword evidence="4" id="KW-0479">Metal-binding</keyword>
<organism evidence="11 12">
    <name type="scientific">Plasmodium gonderi</name>
    <dbReference type="NCBI Taxonomy" id="77519"/>
    <lineage>
        <taxon>Eukaryota</taxon>
        <taxon>Sar</taxon>
        <taxon>Alveolata</taxon>
        <taxon>Apicomplexa</taxon>
        <taxon>Aconoidasida</taxon>
        <taxon>Haemosporida</taxon>
        <taxon>Plasmodiidae</taxon>
        <taxon>Plasmodium</taxon>
        <taxon>Plasmodium (Plasmodium)</taxon>
    </lineage>
</organism>
<feature type="compositionally biased region" description="Basic and acidic residues" evidence="8">
    <location>
        <begin position="352"/>
        <end position="361"/>
    </location>
</feature>
<dbReference type="OMA" id="KDPQYYN"/>
<evidence type="ECO:0000256" key="4">
    <source>
        <dbReference type="ARBA" id="ARBA00022723"/>
    </source>
</evidence>
<evidence type="ECO:0000256" key="8">
    <source>
        <dbReference type="SAM" id="MobiDB-lite"/>
    </source>
</evidence>
<feature type="region of interest" description="Disordered" evidence="8">
    <location>
        <begin position="351"/>
        <end position="383"/>
    </location>
</feature>
<dbReference type="RefSeq" id="XP_028544937.1">
    <property type="nucleotide sequence ID" value="XM_028689136.1"/>
</dbReference>
<sequence>MENSKDIVLHGNSDERVCNDNDHVICEKNVRANEIELELKEWKTSKEDILSFMQNRKIMNFSDYISKYDSEIKKKMDQEEIIVICTIVNIPYQVRNYNKEKFIFWDISDLQNTQSRLFLTGEICEQNESEKEGTVIALVNPVVKDKDPQYYNSRLLEVLEKANLKIIGSIDKLERCKGRKRNGEGCKIVIYTPLFGHFCKYHVKQDRTKRGKKKSGRNTRYVEVGPITWDEEDAAEEPDVTNPVNEGEHAIPLKCAEENESSTSTTTTCNSKTKSKKKNMNKKKDGMEGIGDMKGNGLDRDGEILDIESIIGMYTSKLVVKDKKKKKELIENRIKELDNISKLNNDGLDLDMIEKEESVNKEEEEEEEKKKKKEGGGGKAHKTANDILSVQCPELIHLIHKSNKKDEDEKEIDQEEALKIKEETCKKNEQHAASNEEKQKRKFDNFLAKLIELQKSKDENDVKTLIKGLVYVTNNFSFSIKNVSNSNIFDVCYKLMDHRNEDVAIAALKFKRKINTLYINYYKNKLKKQKVAESGRGNEVSAHEKIAECEKNHSSPA</sequence>
<evidence type="ECO:0000256" key="7">
    <source>
        <dbReference type="ARBA" id="ARBA00023242"/>
    </source>
</evidence>
<keyword evidence="12" id="KW-1185">Reference proteome</keyword>
<dbReference type="PANTHER" id="PTHR13454">
    <property type="entry name" value="PROTEIN MCM10 HOMOLOG"/>
    <property type="match status" value="1"/>
</dbReference>
<comment type="subcellular location">
    <subcellularLocation>
        <location evidence="1">Nucleus</location>
    </subcellularLocation>
</comment>
<gene>
    <name evidence="11" type="ORF">PGO_123460</name>
</gene>
<evidence type="ECO:0000256" key="2">
    <source>
        <dbReference type="ARBA" id="ARBA00009679"/>
    </source>
</evidence>
<keyword evidence="3" id="KW-0235">DNA replication</keyword>
<name>A0A1Y1JL37_PLAGO</name>
<evidence type="ECO:0000259" key="10">
    <source>
        <dbReference type="Pfam" id="PF22379"/>
    </source>
</evidence>
<feature type="domain" description="Zinc finger Mcm10/DnaG-type" evidence="9">
    <location>
        <begin position="168"/>
        <end position="211"/>
    </location>
</feature>
<dbReference type="Gene3D" id="2.40.50.140">
    <property type="entry name" value="Nucleic acid-binding proteins"/>
    <property type="match status" value="1"/>
</dbReference>
<dbReference type="InterPro" id="IPR055065">
    <property type="entry name" value="OB_MCM10"/>
</dbReference>
<keyword evidence="5" id="KW-0863">Zinc-finger</keyword>
<evidence type="ECO:0000313" key="11">
    <source>
        <dbReference type="EMBL" id="GAW82348.1"/>
    </source>
</evidence>
<reference evidence="12" key="1">
    <citation type="submission" date="2017-04" db="EMBL/GenBank/DDBJ databases">
        <title>Plasmodium gonderi genome.</title>
        <authorList>
            <person name="Arisue N."/>
            <person name="Honma H."/>
            <person name="Kawai S."/>
            <person name="Tougan T."/>
            <person name="Tanabe K."/>
            <person name="Horii T."/>
        </authorList>
    </citation>
    <scope>NUCLEOTIDE SEQUENCE [LARGE SCALE GENOMIC DNA]</scope>
    <source>
        <strain evidence="12">ATCC 30045</strain>
    </source>
</reference>
<keyword evidence="6" id="KW-0862">Zinc</keyword>
<dbReference type="OrthoDB" id="273123at2759"/>
<dbReference type="EMBL" id="BDQF01000013">
    <property type="protein sequence ID" value="GAW82348.1"/>
    <property type="molecule type" value="Genomic_DNA"/>
</dbReference>
<evidence type="ECO:0000256" key="3">
    <source>
        <dbReference type="ARBA" id="ARBA00022705"/>
    </source>
</evidence>
<evidence type="ECO:0000256" key="1">
    <source>
        <dbReference type="ARBA" id="ARBA00004123"/>
    </source>
</evidence>
<dbReference type="GO" id="GO:0043596">
    <property type="term" value="C:nuclear replication fork"/>
    <property type="evidence" value="ECO:0007669"/>
    <property type="project" value="TreeGrafter"/>
</dbReference>
<dbReference type="Proteomes" id="UP000195521">
    <property type="component" value="Unassembled WGS sequence"/>
</dbReference>
<proteinExistence type="inferred from homology"/>
<feature type="domain" description="MCM10 OB-fold" evidence="10">
    <location>
        <begin position="39"/>
        <end position="147"/>
    </location>
</feature>
<dbReference type="InterPro" id="IPR040184">
    <property type="entry name" value="Mcm10"/>
</dbReference>